<dbReference type="InterPro" id="IPR000715">
    <property type="entry name" value="Glycosyl_transferase_4"/>
</dbReference>
<dbReference type="AlphaFoldDB" id="A0A1G2EVI2"/>
<feature type="transmembrane region" description="Helical" evidence="6">
    <location>
        <begin position="12"/>
        <end position="31"/>
    </location>
</feature>
<evidence type="ECO:0000256" key="4">
    <source>
        <dbReference type="ARBA" id="ARBA00022989"/>
    </source>
</evidence>
<dbReference type="Proteomes" id="UP000177486">
    <property type="component" value="Unassembled WGS sequence"/>
</dbReference>
<keyword evidence="4 6" id="KW-1133">Transmembrane helix</keyword>
<keyword evidence="2" id="KW-0808">Transferase</keyword>
<evidence type="ECO:0000313" key="7">
    <source>
        <dbReference type="EMBL" id="OGZ29815.1"/>
    </source>
</evidence>
<comment type="subcellular location">
    <subcellularLocation>
        <location evidence="1">Membrane</location>
        <topology evidence="1">Multi-pass membrane protein</topology>
    </subcellularLocation>
</comment>
<name>A0A1G2EVI2_9BACT</name>
<feature type="transmembrane region" description="Helical" evidence="6">
    <location>
        <begin position="70"/>
        <end position="96"/>
    </location>
</feature>
<feature type="transmembrane region" description="Helical" evidence="6">
    <location>
        <begin position="333"/>
        <end position="351"/>
    </location>
</feature>
<dbReference type="GO" id="GO:0005886">
    <property type="term" value="C:plasma membrane"/>
    <property type="evidence" value="ECO:0007669"/>
    <property type="project" value="TreeGrafter"/>
</dbReference>
<feature type="transmembrane region" description="Helical" evidence="6">
    <location>
        <begin position="205"/>
        <end position="224"/>
    </location>
</feature>
<dbReference type="GO" id="GO:0044038">
    <property type="term" value="P:cell wall macromolecule biosynthetic process"/>
    <property type="evidence" value="ECO:0007669"/>
    <property type="project" value="TreeGrafter"/>
</dbReference>
<feature type="transmembrane region" description="Helical" evidence="6">
    <location>
        <begin position="142"/>
        <end position="161"/>
    </location>
</feature>
<sequence length="353" mass="39036">MILNVLKVFGGSVIAFFAGMALTPVLTHYLYKYKMWRKEVRQFAPDGSPTPIFSKLHRERETAVPRLGGILIWTVPLMMIVLFRVFIYFFPAQFIFHKLNFLSRAQTWLPLFTLISASLVGLADDFLQIFGKGKYIAGGMRFSRRLAMIILIASAGAWWFYTKLEISSVFVPFWGGIELGIVFPIFFVIVMVATFSGGVIDGLDGLAGGVLAASFSAYAGIAFFQNQLDLATFAASIVGALLAFLWYNIPPARFYMGESGIMGLTTTLTVLAFLTDSVAVLPIIALPLVLASGSSLIQLLSKRFFGRKIFKVAPLHHHLEAVGWPAHQVTMRFWVIAVVFAVIGMVITLIGRT</sequence>
<feature type="transmembrane region" description="Helical" evidence="6">
    <location>
        <begin position="230"/>
        <end position="247"/>
    </location>
</feature>
<comment type="caution">
    <text evidence="7">The sequence shown here is derived from an EMBL/GenBank/DDBJ whole genome shotgun (WGS) entry which is preliminary data.</text>
</comment>
<accession>A0A1G2EVI2</accession>
<dbReference type="PANTHER" id="PTHR22926:SF5">
    <property type="entry name" value="PHOSPHO-N-ACETYLMURAMOYL-PENTAPEPTIDE-TRANSFERASE HOMOLOG"/>
    <property type="match status" value="1"/>
</dbReference>
<gene>
    <name evidence="7" type="ORF">A2931_00790</name>
</gene>
<feature type="transmembrane region" description="Helical" evidence="6">
    <location>
        <begin position="108"/>
        <end position="130"/>
    </location>
</feature>
<keyword evidence="5 6" id="KW-0472">Membrane</keyword>
<evidence type="ECO:0000256" key="5">
    <source>
        <dbReference type="ARBA" id="ARBA00023136"/>
    </source>
</evidence>
<evidence type="ECO:0000256" key="1">
    <source>
        <dbReference type="ARBA" id="ARBA00004141"/>
    </source>
</evidence>
<evidence type="ECO:0000256" key="3">
    <source>
        <dbReference type="ARBA" id="ARBA00022692"/>
    </source>
</evidence>
<dbReference type="EMBL" id="MHMQ01000032">
    <property type="protein sequence ID" value="OGZ29815.1"/>
    <property type="molecule type" value="Genomic_DNA"/>
</dbReference>
<evidence type="ECO:0008006" key="9">
    <source>
        <dbReference type="Google" id="ProtNLM"/>
    </source>
</evidence>
<organism evidence="7 8">
    <name type="scientific">Candidatus Niyogibacteria bacterium RIFCSPLOWO2_01_FULL_45_48</name>
    <dbReference type="NCBI Taxonomy" id="1801724"/>
    <lineage>
        <taxon>Bacteria</taxon>
        <taxon>Candidatus Niyogiibacteriota</taxon>
    </lineage>
</organism>
<dbReference type="GO" id="GO:0071555">
    <property type="term" value="P:cell wall organization"/>
    <property type="evidence" value="ECO:0007669"/>
    <property type="project" value="TreeGrafter"/>
</dbReference>
<dbReference type="Pfam" id="PF00953">
    <property type="entry name" value="Glycos_transf_4"/>
    <property type="match status" value="1"/>
</dbReference>
<protein>
    <recommendedName>
        <fullName evidence="9">Phospho-N-acetylmuramoyl-pentapeptide-transferase</fullName>
    </recommendedName>
</protein>
<proteinExistence type="predicted"/>
<evidence type="ECO:0000256" key="6">
    <source>
        <dbReference type="SAM" id="Phobius"/>
    </source>
</evidence>
<evidence type="ECO:0000313" key="8">
    <source>
        <dbReference type="Proteomes" id="UP000177486"/>
    </source>
</evidence>
<dbReference type="GO" id="GO:0016780">
    <property type="term" value="F:phosphotransferase activity, for other substituted phosphate groups"/>
    <property type="evidence" value="ECO:0007669"/>
    <property type="project" value="InterPro"/>
</dbReference>
<evidence type="ECO:0000256" key="2">
    <source>
        <dbReference type="ARBA" id="ARBA00022679"/>
    </source>
</evidence>
<dbReference type="PANTHER" id="PTHR22926">
    <property type="entry name" value="PHOSPHO-N-ACETYLMURAMOYL-PENTAPEPTIDE-TRANSFERASE"/>
    <property type="match status" value="1"/>
</dbReference>
<reference evidence="7 8" key="1">
    <citation type="journal article" date="2016" name="Nat. Commun.">
        <title>Thousands of microbial genomes shed light on interconnected biogeochemical processes in an aquifer system.</title>
        <authorList>
            <person name="Anantharaman K."/>
            <person name="Brown C.T."/>
            <person name="Hug L.A."/>
            <person name="Sharon I."/>
            <person name="Castelle C.J."/>
            <person name="Probst A.J."/>
            <person name="Thomas B.C."/>
            <person name="Singh A."/>
            <person name="Wilkins M.J."/>
            <person name="Karaoz U."/>
            <person name="Brodie E.L."/>
            <person name="Williams K.H."/>
            <person name="Hubbard S.S."/>
            <person name="Banfield J.F."/>
        </authorList>
    </citation>
    <scope>NUCLEOTIDE SEQUENCE [LARGE SCALE GENOMIC DNA]</scope>
</reference>
<feature type="transmembrane region" description="Helical" evidence="6">
    <location>
        <begin position="173"/>
        <end position="193"/>
    </location>
</feature>
<feature type="transmembrane region" description="Helical" evidence="6">
    <location>
        <begin position="280"/>
        <end position="301"/>
    </location>
</feature>
<keyword evidence="3 6" id="KW-0812">Transmembrane</keyword>